<sequence>MGASKRYAEHYDAVGEERLVARAAAAGPLRTLTRAELELDVLPVTTNPRPERVRAWVRFGDEPLRVRAEAVMWTATAVAIRFHASGTEYRCWVWSSAVAGRQT</sequence>
<accession>A0A5N0TK20</accession>
<dbReference type="AlphaFoldDB" id="A0A5N0TK20"/>
<organism evidence="1 2">
    <name type="scientific">Microbacterium caowuchunii</name>
    <dbReference type="NCBI Taxonomy" id="2614638"/>
    <lineage>
        <taxon>Bacteria</taxon>
        <taxon>Bacillati</taxon>
        <taxon>Actinomycetota</taxon>
        <taxon>Actinomycetes</taxon>
        <taxon>Micrococcales</taxon>
        <taxon>Microbacteriaceae</taxon>
        <taxon>Microbacterium</taxon>
    </lineage>
</organism>
<evidence type="ECO:0000313" key="1">
    <source>
        <dbReference type="EMBL" id="KAA9134891.1"/>
    </source>
</evidence>
<dbReference type="EMBL" id="VYUY01000006">
    <property type="protein sequence ID" value="KAA9134891.1"/>
    <property type="molecule type" value="Genomic_DNA"/>
</dbReference>
<reference evidence="2" key="1">
    <citation type="submission" date="2019-09" db="EMBL/GenBank/DDBJ databases">
        <title>Mumia zhuanghuii sp. nov. isolated from the intestinal contents of plateau pika (Ochotona curzoniae) in the Qinghai-Tibet plateau of China.</title>
        <authorList>
            <person name="Tian Z."/>
        </authorList>
    </citation>
    <scope>NUCLEOTIDE SEQUENCE [LARGE SCALE GENOMIC DNA]</scope>
    <source>
        <strain evidence="2">L-033</strain>
    </source>
</reference>
<dbReference type="Proteomes" id="UP000326838">
    <property type="component" value="Unassembled WGS sequence"/>
</dbReference>
<comment type="caution">
    <text evidence="1">The sequence shown here is derived from an EMBL/GenBank/DDBJ whole genome shotgun (WGS) entry which is preliminary data.</text>
</comment>
<name>A0A5N0TK20_9MICO</name>
<keyword evidence="2" id="KW-1185">Reference proteome</keyword>
<protein>
    <submittedName>
        <fullName evidence="1">Uncharacterized protein</fullName>
    </submittedName>
</protein>
<evidence type="ECO:0000313" key="2">
    <source>
        <dbReference type="Proteomes" id="UP000326838"/>
    </source>
</evidence>
<proteinExistence type="predicted"/>
<dbReference type="RefSeq" id="WP_150892247.1">
    <property type="nucleotide sequence ID" value="NZ_VYUY01000006.1"/>
</dbReference>
<gene>
    <name evidence="1" type="ORF">F6B40_04140</name>
</gene>